<evidence type="ECO:0000256" key="4">
    <source>
        <dbReference type="ARBA" id="ARBA00023012"/>
    </source>
</evidence>
<evidence type="ECO:0000256" key="5">
    <source>
        <dbReference type="ARBA" id="ARBA00023015"/>
    </source>
</evidence>
<dbReference type="InterPro" id="IPR011006">
    <property type="entry name" value="CheY-like_superfamily"/>
</dbReference>
<keyword evidence="7" id="KW-0804">Transcription</keyword>
<dbReference type="InterPro" id="IPR018060">
    <property type="entry name" value="HTH_AraC"/>
</dbReference>
<feature type="domain" description="HTH araC/xylS-type" evidence="9">
    <location>
        <begin position="437"/>
        <end position="534"/>
    </location>
</feature>
<comment type="caution">
    <text evidence="11">The sequence shown here is derived from an EMBL/GenBank/DDBJ whole genome shotgun (WGS) entry which is preliminary data.</text>
</comment>
<evidence type="ECO:0000313" key="11">
    <source>
        <dbReference type="EMBL" id="MFC5405536.1"/>
    </source>
</evidence>
<dbReference type="SUPFAM" id="SSF46689">
    <property type="entry name" value="Homeodomain-like"/>
    <property type="match status" value="1"/>
</dbReference>
<comment type="subcellular location">
    <subcellularLocation>
        <location evidence="1">Cytoplasm</location>
    </subcellularLocation>
</comment>
<evidence type="ECO:0000256" key="1">
    <source>
        <dbReference type="ARBA" id="ARBA00004496"/>
    </source>
</evidence>
<dbReference type="PANTHER" id="PTHR42713">
    <property type="entry name" value="HISTIDINE KINASE-RELATED"/>
    <property type="match status" value="1"/>
</dbReference>
<organism evidence="11 12">
    <name type="scientific">Cohnella soli</name>
    <dbReference type="NCBI Taxonomy" id="425005"/>
    <lineage>
        <taxon>Bacteria</taxon>
        <taxon>Bacillati</taxon>
        <taxon>Bacillota</taxon>
        <taxon>Bacilli</taxon>
        <taxon>Bacillales</taxon>
        <taxon>Paenibacillaceae</taxon>
        <taxon>Cohnella</taxon>
    </lineage>
</organism>
<keyword evidence="3 8" id="KW-0597">Phosphoprotein</keyword>
<keyword evidence="4" id="KW-0902">Two-component regulatory system</keyword>
<dbReference type="PROSITE" id="PS50110">
    <property type="entry name" value="RESPONSE_REGULATORY"/>
    <property type="match status" value="1"/>
</dbReference>
<dbReference type="PROSITE" id="PS00041">
    <property type="entry name" value="HTH_ARAC_FAMILY_1"/>
    <property type="match status" value="1"/>
</dbReference>
<evidence type="ECO:0000256" key="3">
    <source>
        <dbReference type="ARBA" id="ARBA00022553"/>
    </source>
</evidence>
<evidence type="ECO:0000259" key="10">
    <source>
        <dbReference type="PROSITE" id="PS50110"/>
    </source>
</evidence>
<dbReference type="InterPro" id="IPR009057">
    <property type="entry name" value="Homeodomain-like_sf"/>
</dbReference>
<evidence type="ECO:0000256" key="6">
    <source>
        <dbReference type="ARBA" id="ARBA00023125"/>
    </source>
</evidence>
<dbReference type="Gene3D" id="1.10.10.60">
    <property type="entry name" value="Homeodomain-like"/>
    <property type="match status" value="2"/>
</dbReference>
<evidence type="ECO:0000256" key="2">
    <source>
        <dbReference type="ARBA" id="ARBA00022490"/>
    </source>
</evidence>
<keyword evidence="12" id="KW-1185">Reference proteome</keyword>
<dbReference type="EMBL" id="JBHSMI010000029">
    <property type="protein sequence ID" value="MFC5405536.1"/>
    <property type="molecule type" value="Genomic_DNA"/>
</dbReference>
<dbReference type="SMART" id="SM00448">
    <property type="entry name" value="REC"/>
    <property type="match status" value="1"/>
</dbReference>
<dbReference type="Proteomes" id="UP001596113">
    <property type="component" value="Unassembled WGS sequence"/>
</dbReference>
<dbReference type="Pfam" id="PF00072">
    <property type="entry name" value="Response_reg"/>
    <property type="match status" value="1"/>
</dbReference>
<evidence type="ECO:0000256" key="7">
    <source>
        <dbReference type="ARBA" id="ARBA00023163"/>
    </source>
</evidence>
<dbReference type="Gene3D" id="3.40.50.2300">
    <property type="match status" value="1"/>
</dbReference>
<dbReference type="InterPro" id="IPR001789">
    <property type="entry name" value="Sig_transdc_resp-reg_receiver"/>
</dbReference>
<proteinExistence type="predicted"/>
<dbReference type="InterPro" id="IPR051552">
    <property type="entry name" value="HptR"/>
</dbReference>
<dbReference type="PANTHER" id="PTHR42713:SF3">
    <property type="entry name" value="TRANSCRIPTIONAL REGULATORY PROTEIN HPTR"/>
    <property type="match status" value="1"/>
</dbReference>
<reference evidence="12" key="1">
    <citation type="journal article" date="2019" name="Int. J. Syst. Evol. Microbiol.">
        <title>The Global Catalogue of Microorganisms (GCM) 10K type strain sequencing project: providing services to taxonomists for standard genome sequencing and annotation.</title>
        <authorList>
            <consortium name="The Broad Institute Genomics Platform"/>
            <consortium name="The Broad Institute Genome Sequencing Center for Infectious Disease"/>
            <person name="Wu L."/>
            <person name="Ma J."/>
        </authorList>
    </citation>
    <scope>NUCLEOTIDE SEQUENCE [LARGE SCALE GENOMIC DNA]</scope>
    <source>
        <strain evidence="12">CGMCC 1.18575</strain>
    </source>
</reference>
<accession>A0ABW0HWC0</accession>
<keyword evidence="2" id="KW-0963">Cytoplasm</keyword>
<keyword evidence="5" id="KW-0805">Transcription regulation</keyword>
<protein>
    <submittedName>
        <fullName evidence="11">Response regulator</fullName>
    </submittedName>
</protein>
<dbReference type="Pfam" id="PF12833">
    <property type="entry name" value="HTH_18"/>
    <property type="match status" value="1"/>
</dbReference>
<name>A0ABW0HWC0_9BACL</name>
<dbReference type="InterPro" id="IPR020449">
    <property type="entry name" value="Tscrpt_reg_AraC-type_HTH"/>
</dbReference>
<gene>
    <name evidence="11" type="ORF">ACFPOF_22565</name>
</gene>
<dbReference type="SMART" id="SM00342">
    <property type="entry name" value="HTH_ARAC"/>
    <property type="match status" value="1"/>
</dbReference>
<dbReference type="InterPro" id="IPR018062">
    <property type="entry name" value="HTH_AraC-typ_CS"/>
</dbReference>
<dbReference type="CDD" id="cd17536">
    <property type="entry name" value="REC_YesN-like"/>
    <property type="match status" value="1"/>
</dbReference>
<dbReference type="PROSITE" id="PS01124">
    <property type="entry name" value="HTH_ARAC_FAMILY_2"/>
    <property type="match status" value="1"/>
</dbReference>
<sequence>MYEVLLVDDHTHLVDSMAIGLPWDELGISAVHKAYSGEEALELLGYHSIDIIVTDIQMNGMNGLELIAAVHERRNVKTVILTGYDEFQYAKEALQQRVSDYLLKPVPNEELKATIRRIVAEIEEEGKRLINQQKIGDLFRESLPKVRESLLLDLIAGKNVSFPALREKIRLYELPYDLAKPVTLLCLRIEEDYPDSDLLQESLMEYALFNITDEILSDSFHVWRCKDPYDYLIILVQPKDGEEGPRANVLAEELARHAQHQIKLYLKTKVSIVMSPPGLIHEQLSVMYQTLLSAYSDLIGYQTESFLSAVQDQRHAAIRPLSELRAAPTFLQLIDGGQWGAFEQKLSRAFHELERQENNANEYGFEIYAALLHAFTYYAHKKGKRFFEVFGRDVEMMLKAEASRSAEPLREWAFDSFNLLKAISDNRSDKLRSSLMDRVYRYVAERLNEATLQTVADHVHLHPVYVSNLFKQESGENFTAYVLRLRMEKAALLLRQTELKVNQVALEIGYQKPQYFIKLFKAHFGTTPQEFRGNG</sequence>
<dbReference type="SUPFAM" id="SSF52172">
    <property type="entry name" value="CheY-like"/>
    <property type="match status" value="1"/>
</dbReference>
<evidence type="ECO:0000256" key="8">
    <source>
        <dbReference type="PROSITE-ProRule" id="PRU00169"/>
    </source>
</evidence>
<dbReference type="PRINTS" id="PR00032">
    <property type="entry name" value="HTHARAC"/>
</dbReference>
<dbReference type="RefSeq" id="WP_378136847.1">
    <property type="nucleotide sequence ID" value="NZ_JBHSMI010000029.1"/>
</dbReference>
<keyword evidence="6" id="KW-0238">DNA-binding</keyword>
<evidence type="ECO:0000259" key="9">
    <source>
        <dbReference type="PROSITE" id="PS01124"/>
    </source>
</evidence>
<evidence type="ECO:0000313" key="12">
    <source>
        <dbReference type="Proteomes" id="UP001596113"/>
    </source>
</evidence>
<feature type="domain" description="Response regulatory" evidence="10">
    <location>
        <begin position="3"/>
        <end position="119"/>
    </location>
</feature>
<feature type="modified residue" description="4-aspartylphosphate" evidence="8">
    <location>
        <position position="55"/>
    </location>
</feature>